<feature type="region of interest" description="Disordered" evidence="9">
    <location>
        <begin position="401"/>
        <end position="527"/>
    </location>
</feature>
<reference evidence="11 12" key="1">
    <citation type="submission" date="2016-03" db="EMBL/GenBank/DDBJ databases">
        <title>How can Kluyveromyces marxianus grow so fast - potential evolutionary course in Saccharomyces Complex revealed by comparative genomics.</title>
        <authorList>
            <person name="Mo W."/>
            <person name="Lu W."/>
            <person name="Yang X."/>
            <person name="Qi J."/>
            <person name="Lv H."/>
        </authorList>
    </citation>
    <scope>NUCLEOTIDE SEQUENCE [LARGE SCALE GENOMIC DNA]</scope>
    <source>
        <strain evidence="11 12">FIM1</strain>
    </source>
</reference>
<gene>
    <name evidence="11" type="primary">SWI5</name>
    <name evidence="11" type="ORF">FIM1_3583</name>
</gene>
<feature type="region of interest" description="Disordered" evidence="9">
    <location>
        <begin position="603"/>
        <end position="634"/>
    </location>
</feature>
<feature type="domain" description="C2H2-type" evidence="10">
    <location>
        <begin position="768"/>
        <end position="797"/>
    </location>
</feature>
<reference evidence="11 12" key="2">
    <citation type="submission" date="2019-11" db="EMBL/GenBank/DDBJ databases">
        <authorList>
            <person name="Lu H."/>
        </authorList>
    </citation>
    <scope>NUCLEOTIDE SEQUENCE [LARGE SCALE GENOMIC DNA]</scope>
    <source>
        <strain evidence="11 12">FIM1</strain>
    </source>
</reference>
<organism evidence="11 12">
    <name type="scientific">Kluyveromyces marxianus</name>
    <name type="common">Yeast</name>
    <name type="synonym">Candida kefyr</name>
    <dbReference type="NCBI Taxonomy" id="4911"/>
    <lineage>
        <taxon>Eukaryota</taxon>
        <taxon>Fungi</taxon>
        <taxon>Dikarya</taxon>
        <taxon>Ascomycota</taxon>
        <taxon>Saccharomycotina</taxon>
        <taxon>Saccharomycetes</taxon>
        <taxon>Saccharomycetales</taxon>
        <taxon>Saccharomycetaceae</taxon>
        <taxon>Kluyveromyces</taxon>
    </lineage>
</organism>
<feature type="compositionally biased region" description="Polar residues" evidence="9">
    <location>
        <begin position="515"/>
        <end position="527"/>
    </location>
</feature>
<keyword evidence="3" id="KW-0677">Repeat</keyword>
<feature type="compositionally biased region" description="Polar residues" evidence="9">
    <location>
        <begin position="422"/>
        <end position="446"/>
    </location>
</feature>
<feature type="region of interest" description="Disordered" evidence="9">
    <location>
        <begin position="545"/>
        <end position="585"/>
    </location>
</feature>
<name>A0ABX6EYK2_KLUMA</name>
<dbReference type="SUPFAM" id="SSF57667">
    <property type="entry name" value="beta-beta-alpha zinc fingers"/>
    <property type="match status" value="1"/>
</dbReference>
<feature type="region of interest" description="Disordered" evidence="9">
    <location>
        <begin position="16"/>
        <end position="70"/>
    </location>
</feature>
<dbReference type="Proteomes" id="UP000422736">
    <property type="component" value="Chromosome 5"/>
</dbReference>
<keyword evidence="6" id="KW-0539">Nucleus</keyword>
<feature type="compositionally biased region" description="Polar residues" evidence="9">
    <location>
        <begin position="34"/>
        <end position="48"/>
    </location>
</feature>
<feature type="coiled-coil region" evidence="8">
    <location>
        <begin position="208"/>
        <end position="252"/>
    </location>
</feature>
<comment type="subcellular location">
    <subcellularLocation>
        <location evidence="1">Nucleus</location>
    </subcellularLocation>
</comment>
<dbReference type="InterPro" id="IPR013087">
    <property type="entry name" value="Znf_C2H2_type"/>
</dbReference>
<feature type="compositionally biased region" description="Low complexity" evidence="9">
    <location>
        <begin position="406"/>
        <end position="421"/>
    </location>
</feature>
<keyword evidence="12" id="KW-1185">Reference proteome</keyword>
<dbReference type="InterPro" id="IPR050331">
    <property type="entry name" value="Zinc_finger"/>
</dbReference>
<keyword evidence="2" id="KW-0479">Metal-binding</keyword>
<feature type="domain" description="C2H2-type" evidence="10">
    <location>
        <begin position="739"/>
        <end position="768"/>
    </location>
</feature>
<keyword evidence="4 7" id="KW-0863">Zinc-finger</keyword>
<feature type="compositionally biased region" description="Basic and acidic residues" evidence="9">
    <location>
        <begin position="302"/>
        <end position="316"/>
    </location>
</feature>
<feature type="compositionally biased region" description="Polar residues" evidence="9">
    <location>
        <begin position="556"/>
        <end position="581"/>
    </location>
</feature>
<feature type="compositionally biased region" description="Low complexity" evidence="9">
    <location>
        <begin position="615"/>
        <end position="627"/>
    </location>
</feature>
<proteinExistence type="predicted"/>
<dbReference type="SMART" id="SM00355">
    <property type="entry name" value="ZnF_C2H2"/>
    <property type="match status" value="3"/>
</dbReference>
<feature type="compositionally biased region" description="Polar residues" evidence="9">
    <location>
        <begin position="498"/>
        <end position="507"/>
    </location>
</feature>
<feature type="compositionally biased region" description="Low complexity" evidence="9">
    <location>
        <begin position="323"/>
        <end position="336"/>
    </location>
</feature>
<evidence type="ECO:0000256" key="2">
    <source>
        <dbReference type="ARBA" id="ARBA00022723"/>
    </source>
</evidence>
<dbReference type="Gene3D" id="3.30.160.60">
    <property type="entry name" value="Classic Zinc Finger"/>
    <property type="match status" value="2"/>
</dbReference>
<dbReference type="Pfam" id="PF00096">
    <property type="entry name" value="zf-C2H2"/>
    <property type="match status" value="3"/>
</dbReference>
<evidence type="ECO:0000313" key="11">
    <source>
        <dbReference type="EMBL" id="QGN16857.1"/>
    </source>
</evidence>
<evidence type="ECO:0000256" key="5">
    <source>
        <dbReference type="ARBA" id="ARBA00022833"/>
    </source>
</evidence>
<dbReference type="PANTHER" id="PTHR16515:SF66">
    <property type="entry name" value="C2H2-TYPE DOMAIN-CONTAINING PROTEIN"/>
    <property type="match status" value="1"/>
</dbReference>
<feature type="compositionally biased region" description="Low complexity" evidence="9">
    <location>
        <begin position="49"/>
        <end position="58"/>
    </location>
</feature>
<dbReference type="EMBL" id="CP015058">
    <property type="protein sequence ID" value="QGN16857.1"/>
    <property type="molecule type" value="Genomic_DNA"/>
</dbReference>
<keyword evidence="8" id="KW-0175">Coiled coil</keyword>
<feature type="compositionally biased region" description="Polar residues" evidence="9">
    <location>
        <begin position="454"/>
        <end position="471"/>
    </location>
</feature>
<keyword evidence="5" id="KW-0862">Zinc</keyword>
<evidence type="ECO:0000256" key="4">
    <source>
        <dbReference type="ARBA" id="ARBA00022771"/>
    </source>
</evidence>
<evidence type="ECO:0000256" key="6">
    <source>
        <dbReference type="ARBA" id="ARBA00023242"/>
    </source>
</evidence>
<accession>A0ABX6EYK2</accession>
<evidence type="ECO:0000256" key="7">
    <source>
        <dbReference type="PROSITE-ProRule" id="PRU00042"/>
    </source>
</evidence>
<evidence type="ECO:0000313" key="12">
    <source>
        <dbReference type="Proteomes" id="UP000422736"/>
    </source>
</evidence>
<dbReference type="PROSITE" id="PS50157">
    <property type="entry name" value="ZINC_FINGER_C2H2_2"/>
    <property type="match status" value="3"/>
</dbReference>
<evidence type="ECO:0000256" key="8">
    <source>
        <dbReference type="SAM" id="Coils"/>
    </source>
</evidence>
<evidence type="ECO:0000256" key="9">
    <source>
        <dbReference type="SAM" id="MobiDB-lite"/>
    </source>
</evidence>
<feature type="compositionally biased region" description="Low complexity" evidence="9">
    <location>
        <begin position="472"/>
        <end position="485"/>
    </location>
</feature>
<feature type="region of interest" description="Disordered" evidence="9">
    <location>
        <begin position="263"/>
        <end position="366"/>
    </location>
</feature>
<dbReference type="PROSITE" id="PS00028">
    <property type="entry name" value="ZINC_FINGER_C2H2_1"/>
    <property type="match status" value="3"/>
</dbReference>
<dbReference type="InterPro" id="IPR036236">
    <property type="entry name" value="Znf_C2H2_sf"/>
</dbReference>
<protein>
    <submittedName>
        <fullName evidence="11">Metallothionein expression activator</fullName>
    </submittedName>
</protein>
<feature type="domain" description="C2H2-type" evidence="10">
    <location>
        <begin position="709"/>
        <end position="738"/>
    </location>
</feature>
<evidence type="ECO:0000256" key="3">
    <source>
        <dbReference type="ARBA" id="ARBA00022737"/>
    </source>
</evidence>
<dbReference type="PANTHER" id="PTHR16515">
    <property type="entry name" value="PR DOMAIN ZINC FINGER PROTEIN"/>
    <property type="match status" value="1"/>
</dbReference>
<sequence>MWTMNNTEQWTSLIKTPYDIDGDNNDGSPENMHSMLSSRNTNNSINPPGSTDSGSGSDFQSKEYPLPDDNFENFNPMMDINIEDFLTKELKDLDIPMLPKNELSKLDLDMFPNSDLSWNVVNDNDTLANSGNINGTNDNSGITPRKLMPGQNQNGYHRKQPSGTAIFGFSQHNKSLSIGAMTINVDETKKAMMQRQQQESEQPDIKMNETLMQQQRELQMALQRQKEMNEKLEEQLRMNKLQQEQLQRALEAQQMTLEQVSSIPANATPVRPDTSIIVTSNGKNGKYQFPPRDPVNPSANRPIDKSKPNMEYEDKNNNGNGGSSSRNSNNGAAGNGLLSPFSRASINGSPHRRRNHNYDNIEPGNNNLTLPINFSISSTSTVGNSSEQMLKMSKYFRELTDDGKQRSSSLSSSNNKSSSRSPITPQDQIYDNPKTPSLRCNHTQTCRSDDGTINPKNNNTDTGMNENIDTGSSSSNNHASHSSSNINQRRGKHAARDSTVSTASTIPMQGDDDQCSQTYSPQQPHLQQSSVGLGLTLDSRLQLKKPPQLQMLPTIPGSSETTPLKSKQSPQRPSQYQTNNMPVKHSFQHTPTKELIFNNAPNISLQPENNRRHSQTLGSGLSQQQQQMDDDEPECKFVQAQTPSPILRSQERFDCIAESPVHLQYHHNNQLGIGSSSPAASGGRNGKRYGMLPREEIDKYILELGPKQFQCKFKDCQKMFNRRYNARTHIQTHLCDRPYKCDYPGCQKAFVRNHDLLRHKKSHLDKMYSCGGCDKRFHSEDALTKHQERKGHEGKYIAGEDEEEDDDAGYDYGYMSEGPAHILSSPVRGNQIRKPVSPKKVPNTIRENIQRDHTGAALRMQEQLNYH</sequence>
<evidence type="ECO:0000256" key="1">
    <source>
        <dbReference type="ARBA" id="ARBA00004123"/>
    </source>
</evidence>
<evidence type="ECO:0000259" key="10">
    <source>
        <dbReference type="PROSITE" id="PS50157"/>
    </source>
</evidence>